<evidence type="ECO:0000256" key="1">
    <source>
        <dbReference type="ARBA" id="ARBA00004651"/>
    </source>
</evidence>
<dbReference type="PATRIC" id="fig|84022.6.peg.4010"/>
<evidence type="ECO:0000256" key="2">
    <source>
        <dbReference type="ARBA" id="ARBA00022475"/>
    </source>
</evidence>
<name>A0A0G3WFA8_9CLOT</name>
<feature type="coiled-coil region" evidence="6">
    <location>
        <begin position="167"/>
        <end position="208"/>
    </location>
</feature>
<reference evidence="8 9" key="1">
    <citation type="submission" date="2014-10" db="EMBL/GenBank/DDBJ databases">
        <title>Genome sequence of Clostridium aceticum DSM 1496.</title>
        <authorList>
            <person name="Poehlein A."/>
            <person name="Schiel-Bengelsdorf B."/>
            <person name="Gottschalk G."/>
            <person name="Duerre P."/>
            <person name="Daniel R."/>
        </authorList>
    </citation>
    <scope>NUCLEOTIDE SEQUENCE [LARGE SCALE GENOMIC DNA]</scope>
    <source>
        <strain evidence="8 9">DSM 1496</strain>
    </source>
</reference>
<dbReference type="KEGG" id="cace:CACET_c39250"/>
<evidence type="ECO:0000256" key="6">
    <source>
        <dbReference type="SAM" id="Coils"/>
    </source>
</evidence>
<dbReference type="InterPro" id="IPR010343">
    <property type="entry name" value="ArAE_1"/>
</dbReference>
<keyword evidence="6" id="KW-0175">Coiled coil</keyword>
<evidence type="ECO:0000256" key="3">
    <source>
        <dbReference type="ARBA" id="ARBA00022692"/>
    </source>
</evidence>
<feature type="transmembrane region" description="Helical" evidence="7">
    <location>
        <begin position="94"/>
        <end position="113"/>
    </location>
</feature>
<dbReference type="RefSeq" id="WP_052661509.1">
    <property type="nucleotide sequence ID" value="NZ_CP009687.1"/>
</dbReference>
<keyword evidence="5 7" id="KW-0472">Membrane</keyword>
<comment type="subcellular location">
    <subcellularLocation>
        <location evidence="1">Cell membrane</location>
        <topology evidence="1">Multi-pass membrane protein</topology>
    </subcellularLocation>
</comment>
<dbReference type="InterPro" id="IPR052984">
    <property type="entry name" value="UPF0421"/>
</dbReference>
<protein>
    <recommendedName>
        <fullName evidence="10">Aromatic acid exporter family member 1</fullName>
    </recommendedName>
</protein>
<dbReference type="PANTHER" id="PTHR40064">
    <property type="entry name" value="MEMBRANE PROTEIN-RELATED"/>
    <property type="match status" value="1"/>
</dbReference>
<proteinExistence type="predicted"/>
<evidence type="ECO:0000256" key="5">
    <source>
        <dbReference type="ARBA" id="ARBA00023136"/>
    </source>
</evidence>
<keyword evidence="2" id="KW-1003">Cell membrane</keyword>
<keyword evidence="4 7" id="KW-1133">Transmembrane helix</keyword>
<dbReference type="Pfam" id="PF06081">
    <property type="entry name" value="ArAE_1"/>
    <property type="match status" value="1"/>
</dbReference>
<sequence>MKIGLRTIKTGIAVTVSLIIANILRIESPFFAAIAAIIAMQPTVSDSWKTGVNRILGTIIGAVVGAIFVAIAPANPFLGGLGVVSLIIIMNKLGWQEAIAIGGVVFTGIFLNTNENHVTYALHRLLDTSIGIVVAVVINYTIYPPTYDLKVAGEIKNISKHILRYNIKTLEILLQEEEQNMSFLEEQIEEIEKELELSEKLLDLQKKEEKIKVHGGIRHKEMFISLKLEKETFEHLRNMQNVLQKGIGREIIDLAKEDLYKIKEALKEVQCKENEVCDIYNQKNKDDINLEYIIEDIKKAKMQLKNKEDINNYPTDEVVKMLVFLYNLQEVLQKFNMIICC</sequence>
<organism evidence="8 9">
    <name type="scientific">Clostridium aceticum</name>
    <dbReference type="NCBI Taxonomy" id="84022"/>
    <lineage>
        <taxon>Bacteria</taxon>
        <taxon>Bacillati</taxon>
        <taxon>Bacillota</taxon>
        <taxon>Clostridia</taxon>
        <taxon>Eubacteriales</taxon>
        <taxon>Clostridiaceae</taxon>
        <taxon>Clostridium</taxon>
    </lineage>
</organism>
<dbReference type="OrthoDB" id="1653617at2"/>
<keyword evidence="3 7" id="KW-0812">Transmembrane</keyword>
<dbReference type="AlphaFoldDB" id="A0A0G3WFA8"/>
<evidence type="ECO:0000313" key="9">
    <source>
        <dbReference type="Proteomes" id="UP000035704"/>
    </source>
</evidence>
<dbReference type="GO" id="GO:0005886">
    <property type="term" value="C:plasma membrane"/>
    <property type="evidence" value="ECO:0007669"/>
    <property type="project" value="UniProtKB-SubCell"/>
</dbReference>
<dbReference type="STRING" id="84022.CACET_c39250"/>
<dbReference type="PANTHER" id="PTHR40064:SF1">
    <property type="entry name" value="MEMBRANE PROTEIN"/>
    <property type="match status" value="1"/>
</dbReference>
<evidence type="ECO:0000256" key="4">
    <source>
        <dbReference type="ARBA" id="ARBA00022989"/>
    </source>
</evidence>
<evidence type="ECO:0008006" key="10">
    <source>
        <dbReference type="Google" id="ProtNLM"/>
    </source>
</evidence>
<evidence type="ECO:0000313" key="8">
    <source>
        <dbReference type="EMBL" id="AKL97351.1"/>
    </source>
</evidence>
<dbReference type="EMBL" id="CP009687">
    <property type="protein sequence ID" value="AKL97351.1"/>
    <property type="molecule type" value="Genomic_DNA"/>
</dbReference>
<gene>
    <name evidence="8" type="ORF">CACET_c39250</name>
</gene>
<keyword evidence="9" id="KW-1185">Reference proteome</keyword>
<feature type="transmembrane region" description="Helical" evidence="7">
    <location>
        <begin position="125"/>
        <end position="143"/>
    </location>
</feature>
<dbReference type="Proteomes" id="UP000035704">
    <property type="component" value="Chromosome"/>
</dbReference>
<feature type="transmembrane region" description="Helical" evidence="7">
    <location>
        <begin position="55"/>
        <end position="74"/>
    </location>
</feature>
<accession>A0A0G3WFA8</accession>
<evidence type="ECO:0000256" key="7">
    <source>
        <dbReference type="SAM" id="Phobius"/>
    </source>
</evidence>